<dbReference type="SUPFAM" id="SSF74924">
    <property type="entry name" value="Cap-Gly domain"/>
    <property type="match status" value="1"/>
</dbReference>
<name>A0ABQ9EE78_TEGGR</name>
<sequence>MMPLDFACKTKKHLITRKLTCDFVILFLGTVKYVGVIDDNAIAPQLYVGVKLDDNGSSCKTSQFISVNSPHNGVFKGKRYFHCPRGHGAMVKYTEVKPLKPADPNPPINGNYMFPSWDEVRKRRKERNEKLTAIYLKAGVSPPPEMGSSGSLNTSQRKIHITDPHDVALRDLQRKEEKERKRIRTIETDRDKQEMRRLNQQFGGGPNAERMAQTLRKLQLAYQEGLNYSRRRTRDPDADMSDDASTL</sequence>
<dbReference type="Gene3D" id="2.30.30.190">
    <property type="entry name" value="CAP Gly-rich-like domain"/>
    <property type="match status" value="1"/>
</dbReference>
<protein>
    <recommendedName>
        <fullName evidence="2">CAP-Gly domain-containing protein</fullName>
    </recommendedName>
</protein>
<reference evidence="3 4" key="1">
    <citation type="submission" date="2022-12" db="EMBL/GenBank/DDBJ databases">
        <title>Chromosome-level genome of Tegillarca granosa.</title>
        <authorList>
            <person name="Kim J."/>
        </authorList>
    </citation>
    <scope>NUCLEOTIDE SEQUENCE [LARGE SCALE GENOMIC DNA]</scope>
    <source>
        <strain evidence="3">Teg-2019</strain>
        <tissue evidence="3">Adductor muscle</tissue>
    </source>
</reference>
<dbReference type="EMBL" id="JARBDR010000917">
    <property type="protein sequence ID" value="KAJ8303608.1"/>
    <property type="molecule type" value="Genomic_DNA"/>
</dbReference>
<comment type="caution">
    <text evidence="3">The sequence shown here is derived from an EMBL/GenBank/DDBJ whole genome shotgun (WGS) entry which is preliminary data.</text>
</comment>
<keyword evidence="4" id="KW-1185">Reference proteome</keyword>
<feature type="region of interest" description="Disordered" evidence="1">
    <location>
        <begin position="226"/>
        <end position="247"/>
    </location>
</feature>
<organism evidence="3 4">
    <name type="scientific">Tegillarca granosa</name>
    <name type="common">Malaysian cockle</name>
    <name type="synonym">Anadara granosa</name>
    <dbReference type="NCBI Taxonomy" id="220873"/>
    <lineage>
        <taxon>Eukaryota</taxon>
        <taxon>Metazoa</taxon>
        <taxon>Spiralia</taxon>
        <taxon>Lophotrochozoa</taxon>
        <taxon>Mollusca</taxon>
        <taxon>Bivalvia</taxon>
        <taxon>Autobranchia</taxon>
        <taxon>Pteriomorphia</taxon>
        <taxon>Arcoida</taxon>
        <taxon>Arcoidea</taxon>
        <taxon>Arcidae</taxon>
        <taxon>Tegillarca</taxon>
    </lineage>
</organism>
<dbReference type="InterPro" id="IPR036859">
    <property type="entry name" value="CAP-Gly_dom_sf"/>
</dbReference>
<feature type="compositionally biased region" description="Acidic residues" evidence="1">
    <location>
        <begin position="238"/>
        <end position="247"/>
    </location>
</feature>
<evidence type="ECO:0000313" key="3">
    <source>
        <dbReference type="EMBL" id="KAJ8303608.1"/>
    </source>
</evidence>
<evidence type="ECO:0000259" key="2">
    <source>
        <dbReference type="PROSITE" id="PS50245"/>
    </source>
</evidence>
<dbReference type="InterPro" id="IPR000938">
    <property type="entry name" value="CAP-Gly_domain"/>
</dbReference>
<gene>
    <name evidence="3" type="ORF">KUTeg_020004</name>
</gene>
<feature type="domain" description="CAP-Gly" evidence="2">
    <location>
        <begin position="38"/>
        <end position="92"/>
    </location>
</feature>
<dbReference type="Pfam" id="PF01302">
    <property type="entry name" value="CAP_GLY"/>
    <property type="match status" value="1"/>
</dbReference>
<accession>A0ABQ9EE78</accession>
<proteinExistence type="predicted"/>
<evidence type="ECO:0000256" key="1">
    <source>
        <dbReference type="SAM" id="MobiDB-lite"/>
    </source>
</evidence>
<dbReference type="PROSITE" id="PS50245">
    <property type="entry name" value="CAP_GLY_2"/>
    <property type="match status" value="1"/>
</dbReference>
<dbReference type="Proteomes" id="UP001217089">
    <property type="component" value="Unassembled WGS sequence"/>
</dbReference>
<evidence type="ECO:0000313" key="4">
    <source>
        <dbReference type="Proteomes" id="UP001217089"/>
    </source>
</evidence>
<dbReference type="SMART" id="SM01052">
    <property type="entry name" value="CAP_GLY"/>
    <property type="match status" value="1"/>
</dbReference>